<organism evidence="1">
    <name type="scientific">Microvirga ossetica</name>
    <dbReference type="NCBI Taxonomy" id="1882682"/>
    <lineage>
        <taxon>Bacteria</taxon>
        <taxon>Pseudomonadati</taxon>
        <taxon>Pseudomonadota</taxon>
        <taxon>Alphaproteobacteria</taxon>
        <taxon>Hyphomicrobiales</taxon>
        <taxon>Methylobacteriaceae</taxon>
        <taxon>Microvirga</taxon>
    </lineage>
</organism>
<dbReference type="OrthoDB" id="1550253at2"/>
<evidence type="ECO:0000313" key="1">
    <source>
        <dbReference type="EMBL" id="ANY85551.1"/>
    </source>
</evidence>
<dbReference type="KEGG" id="moc:BB934_45270"/>
<proteinExistence type="predicted"/>
<protein>
    <submittedName>
        <fullName evidence="1">Uncharacterized protein</fullName>
    </submittedName>
</protein>
<sequence length="508" mass="58184">MAKTMPGALEPPERLEADVWLEQQIWGHRFLNDQTPWLLLLESLGIMAYLSKEERILTGVETPGVHERISYSLMPRVKLRSLLFKDRAIDEIADGQAVSDASMWNDWFDRHGPEGEKEFGYLRDRFTRFTSFRNAVALLRSAEVESERSRRPTSRHLAPRGADMLMADYGEKRVGSRDKDRRFFARGGELLYLMLNRSSCCEELEPLIRTRLLGSGSRWNALARVLQPPVTDDPLSFEYIGYLPLPSHSVYDVLAEDWRSLLSLPNLPDDNLPEPLMRLSGLAVVQYITRRSTEVLGTDLPIFPLDMISSDTIGVQKISKDCYRRHRDQTRAAIVKVVDEFEATPEWATALKQADPRKAAAEITNRRFAFDVPTDVADATQIPKRIKQEALEDHEQHLGRVVGFYADRIGMAVAKRGSGRWYGASDGLIEAIVLANVREPMEFETFLELLWNRYRLIIGTEIGRQEFETVNYANLKANQRLLEERLRVLGLAKRLSDDCAFVINPFWE</sequence>
<dbReference type="AlphaFoldDB" id="A0A1B2EZZ5"/>
<dbReference type="EMBL" id="CP016621">
    <property type="protein sequence ID" value="ANY85551.1"/>
    <property type="molecule type" value="Genomic_DNA"/>
</dbReference>
<name>A0A1B2EZZ5_9HYPH</name>
<accession>A0A1B2EZZ5</accession>
<reference evidence="1" key="1">
    <citation type="submission" date="2016-07" db="EMBL/GenBank/DDBJ databases">
        <title>Microvirga ossetica sp. nov. a new species of rhizobia isolated from root nodules of the legume species Vicia alpestris Steven originated from North Ossetia region in the Caucasus.</title>
        <authorList>
            <person name="Safronova V.I."/>
            <person name="Kuznetsova I.G."/>
            <person name="Sazanova A.L."/>
            <person name="Belimov A."/>
            <person name="Andronov E."/>
            <person name="Osledkin Y.S."/>
            <person name="Onishchuk O.P."/>
            <person name="Kurchak O.N."/>
            <person name="Shaposhnikov A.I."/>
            <person name="Willems A."/>
            <person name="Tikhonovich I.A."/>
        </authorList>
    </citation>
    <scope>NUCLEOTIDE SEQUENCE [LARGE SCALE GENOMIC DNA]</scope>
    <source>
        <strain evidence="1">V5/3M</strain>
        <plasmid evidence="1">unnamed5</plasmid>
    </source>
</reference>
<keyword evidence="1" id="KW-0614">Plasmid</keyword>
<gene>
    <name evidence="1" type="ORF">BB934_45270</name>
</gene>
<geneLocation type="plasmid" evidence="1">
    <name>unnamed5</name>
</geneLocation>